<proteinExistence type="predicted"/>
<keyword evidence="2" id="KW-1185">Reference proteome</keyword>
<evidence type="ECO:0000313" key="1">
    <source>
        <dbReference type="EMBL" id="RSH93270.1"/>
    </source>
</evidence>
<comment type="caution">
    <text evidence="1">The sequence shown here is derived from an EMBL/GenBank/DDBJ whole genome shotgun (WGS) entry which is preliminary data.</text>
</comment>
<organism evidence="1 2">
    <name type="scientific">Saitozyma podzolica</name>
    <dbReference type="NCBI Taxonomy" id="1890683"/>
    <lineage>
        <taxon>Eukaryota</taxon>
        <taxon>Fungi</taxon>
        <taxon>Dikarya</taxon>
        <taxon>Basidiomycota</taxon>
        <taxon>Agaricomycotina</taxon>
        <taxon>Tremellomycetes</taxon>
        <taxon>Tremellales</taxon>
        <taxon>Trimorphomycetaceae</taxon>
        <taxon>Saitozyma</taxon>
    </lineage>
</organism>
<evidence type="ECO:0000313" key="2">
    <source>
        <dbReference type="Proteomes" id="UP000279259"/>
    </source>
</evidence>
<reference evidence="1 2" key="1">
    <citation type="submission" date="2018-11" db="EMBL/GenBank/DDBJ databases">
        <title>Genome sequence of Saitozyma podzolica DSM 27192.</title>
        <authorList>
            <person name="Aliyu H."/>
            <person name="Gorte O."/>
            <person name="Ochsenreither K."/>
        </authorList>
    </citation>
    <scope>NUCLEOTIDE SEQUENCE [LARGE SCALE GENOMIC DNA]</scope>
    <source>
        <strain evidence="1 2">DSM 27192</strain>
    </source>
</reference>
<gene>
    <name evidence="1" type="ORF">EHS25_007624</name>
</gene>
<accession>A0A427YQD4</accession>
<dbReference type="AlphaFoldDB" id="A0A427YQD4"/>
<dbReference type="OrthoDB" id="3251871at2759"/>
<name>A0A427YQD4_9TREE</name>
<dbReference type="EMBL" id="RSCD01000004">
    <property type="protein sequence ID" value="RSH93270.1"/>
    <property type="molecule type" value="Genomic_DNA"/>
</dbReference>
<dbReference type="Proteomes" id="UP000279259">
    <property type="component" value="Unassembled WGS sequence"/>
</dbReference>
<sequence>MFDSPLRRTTSEKNARVTSGRALNPTSSALGHLEDKFLSIALRIAAYPVALILVNGIITGASLLAACADDQSEICTYLCREASTQKQYTFCTACTTFCTVDGGSSSQCLRKGIRAAWRARHPQASSAKADFLNTKHSLAEMLDSAPHLTYQLGAADLGRAYELPRRDSTTFIDMSHALSRLPMDAPRDFQPKHKTLPRNEPASFTRSFSGVRSECLPEGLTDDVDC</sequence>
<protein>
    <submittedName>
        <fullName evidence="1">Uncharacterized protein</fullName>
    </submittedName>
</protein>